<proteinExistence type="predicted"/>
<gene>
    <name evidence="1" type="ORF">O6H91_10G022600</name>
</gene>
<name>A0ACC2CF46_DIPCM</name>
<evidence type="ECO:0000313" key="2">
    <source>
        <dbReference type="Proteomes" id="UP001162992"/>
    </source>
</evidence>
<sequence>MTMESRSKSSWLEPSYADSTREPGAARSTKPQEDLIGCLDDAYVTNEDGFSHTSENGSSENLQDKRRVLIDIAVEIEDGKVEHIEIKDGDTAEEVATKFCHIHALPAQLVAPLTDHIVRNIMEISKEDHDIILCFQDDGSPSPEDWKNKEPHQLKPIISRKKYYHKMTNTPESCFHRYCSSRLASKCTKQFRSAKESLSLSRISDRLLGPTFTSATKICSVSQKEAKEESRSPHELSSKMQELYMRLYNEYYLHKQRMDEVKKLYLEDYKREIQRGKPLASVKTRKFKSDRQEVAKQFQNYGDMLYQEGLLRDGEKRKYIEMKRREIEVAELKELTALPEISKLARQIKRGDEPVWDRLVHQRPNEDHLQELRCELMECTFRPRINQKLENLQDTKKVKLLHVSRFDQLFWDAEHRRKRRTGYGEWYPNEATFRPMINKSPKQSCSIAEVVQHRSVFDRLLEYAARVNEKRHKLYLSQEQLVDQETGQKLFQPLTGGKPLAKRNTDALPIGIFLHHLKPVYDSRRECLIEEDTQEFKKLANRRYVGAKSARLLKELRERSLRDIFHYLDTDKDGFVDLATANTELLTDEVVQNISELKKMQYDTDEHLSFEKFVQLMHIVWRRRRSGFHVVFRHSKACHGKKFAFQFKMDQYSRILAYHKRRFRSSKQWYKIILKDKQRRQAKVEAMRKERESIEMDACPFRPVMLKRFGRSRLKLSHGSSKKHYLNPKSTAVQKDQQEVHGFIFQEAHEHNMCGSEDPVSPLGLIESLKRMVAFSRESPNEGEKLGFEA</sequence>
<dbReference type="Proteomes" id="UP001162992">
    <property type="component" value="Chromosome 10"/>
</dbReference>
<organism evidence="1 2">
    <name type="scientific">Diphasiastrum complanatum</name>
    <name type="common">Issler's clubmoss</name>
    <name type="synonym">Lycopodium complanatum</name>
    <dbReference type="NCBI Taxonomy" id="34168"/>
    <lineage>
        <taxon>Eukaryota</taxon>
        <taxon>Viridiplantae</taxon>
        <taxon>Streptophyta</taxon>
        <taxon>Embryophyta</taxon>
        <taxon>Tracheophyta</taxon>
        <taxon>Lycopodiopsida</taxon>
        <taxon>Lycopodiales</taxon>
        <taxon>Lycopodiaceae</taxon>
        <taxon>Lycopodioideae</taxon>
        <taxon>Diphasiastrum</taxon>
    </lineage>
</organism>
<accession>A0ACC2CF46</accession>
<reference evidence="2" key="1">
    <citation type="journal article" date="2024" name="Proc. Natl. Acad. Sci. U.S.A.">
        <title>Extraordinary preservation of gene collinearity over three hundred million years revealed in homosporous lycophytes.</title>
        <authorList>
            <person name="Li C."/>
            <person name="Wickell D."/>
            <person name="Kuo L.Y."/>
            <person name="Chen X."/>
            <person name="Nie B."/>
            <person name="Liao X."/>
            <person name="Peng D."/>
            <person name="Ji J."/>
            <person name="Jenkins J."/>
            <person name="Williams M."/>
            <person name="Shu S."/>
            <person name="Plott C."/>
            <person name="Barry K."/>
            <person name="Rajasekar S."/>
            <person name="Grimwood J."/>
            <person name="Han X."/>
            <person name="Sun S."/>
            <person name="Hou Z."/>
            <person name="He W."/>
            <person name="Dai G."/>
            <person name="Sun C."/>
            <person name="Schmutz J."/>
            <person name="Leebens-Mack J.H."/>
            <person name="Li F.W."/>
            <person name="Wang L."/>
        </authorList>
    </citation>
    <scope>NUCLEOTIDE SEQUENCE [LARGE SCALE GENOMIC DNA]</scope>
    <source>
        <strain evidence="2">cv. PW_Plant_1</strain>
    </source>
</reference>
<comment type="caution">
    <text evidence="1">The sequence shown here is derived from an EMBL/GenBank/DDBJ whole genome shotgun (WGS) entry which is preliminary data.</text>
</comment>
<protein>
    <submittedName>
        <fullName evidence="1">Uncharacterized protein</fullName>
    </submittedName>
</protein>
<dbReference type="EMBL" id="CM055101">
    <property type="protein sequence ID" value="KAJ7540606.1"/>
    <property type="molecule type" value="Genomic_DNA"/>
</dbReference>
<evidence type="ECO:0000313" key="1">
    <source>
        <dbReference type="EMBL" id="KAJ7540606.1"/>
    </source>
</evidence>
<keyword evidence="2" id="KW-1185">Reference proteome</keyword>